<dbReference type="RefSeq" id="XP_034230760.1">
    <property type="nucleotide sequence ID" value="XM_034374869.1"/>
</dbReference>
<accession>A0A6P8Y361</accession>
<evidence type="ECO:0000259" key="4">
    <source>
        <dbReference type="PROSITE" id="PS50240"/>
    </source>
</evidence>
<dbReference type="InParanoid" id="A0A6P8Y361"/>
<dbReference type="SMART" id="SM00020">
    <property type="entry name" value="Tryp_SPc"/>
    <property type="match status" value="1"/>
</dbReference>
<reference evidence="6" key="1">
    <citation type="submission" date="2025-08" db="UniProtKB">
        <authorList>
            <consortium name="RefSeq"/>
        </authorList>
    </citation>
    <scope>IDENTIFICATION</scope>
    <source>
        <tissue evidence="6">Total insect</tissue>
    </source>
</reference>
<keyword evidence="1" id="KW-1015">Disulfide bond</keyword>
<dbReference type="AlphaFoldDB" id="A0A6P8Y361"/>
<evidence type="ECO:0000256" key="2">
    <source>
        <dbReference type="ARBA" id="ARBA00024195"/>
    </source>
</evidence>
<organism evidence="6">
    <name type="scientific">Thrips palmi</name>
    <name type="common">Melon thrips</name>
    <dbReference type="NCBI Taxonomy" id="161013"/>
    <lineage>
        <taxon>Eukaryota</taxon>
        <taxon>Metazoa</taxon>
        <taxon>Ecdysozoa</taxon>
        <taxon>Arthropoda</taxon>
        <taxon>Hexapoda</taxon>
        <taxon>Insecta</taxon>
        <taxon>Pterygota</taxon>
        <taxon>Neoptera</taxon>
        <taxon>Paraneoptera</taxon>
        <taxon>Thysanoptera</taxon>
        <taxon>Terebrantia</taxon>
        <taxon>Thripoidea</taxon>
        <taxon>Thripidae</taxon>
        <taxon>Thrips</taxon>
    </lineage>
</organism>
<dbReference type="KEGG" id="tpal:117639321"/>
<feature type="domain" description="Peptidase S1" evidence="4">
    <location>
        <begin position="21"/>
        <end position="240"/>
    </location>
</feature>
<name>A0A6P8Y361_THRPL</name>
<protein>
    <submittedName>
        <fullName evidence="6">Plasma kallikrein-like</fullName>
    </submittedName>
</protein>
<dbReference type="GO" id="GO:0006508">
    <property type="term" value="P:proteolysis"/>
    <property type="evidence" value="ECO:0007669"/>
    <property type="project" value="InterPro"/>
</dbReference>
<sequence>MQALAAFVLASALLGAIGPALVCGAGVRETGPGHLTSIVEIIESFPLGIEPTHRASGVLITPKYVLSTKEAAGKPGITKRRHVVVGRSAGGEGVAVEIDYKASPEHPDGLILLKLQEDVNLDAVTKAANLPHGNTDNTGASALLASWGSTKDKLQSSTVNVLTKAECVKKGVKEGLLCSADKGKGACGGDEGSPIVQDLKNGVYKLVGIVTGAQDVKTCLETTAYFDVAKYSSWILDKVYG</sequence>
<dbReference type="GeneID" id="117639321"/>
<dbReference type="GO" id="GO:0004252">
    <property type="term" value="F:serine-type endopeptidase activity"/>
    <property type="evidence" value="ECO:0007669"/>
    <property type="project" value="InterPro"/>
</dbReference>
<dbReference type="InterPro" id="IPR051487">
    <property type="entry name" value="Ser/Thr_Proteases_Immune/Dev"/>
</dbReference>
<keyword evidence="5" id="KW-1185">Reference proteome</keyword>
<feature type="signal peptide" evidence="3">
    <location>
        <begin position="1"/>
        <end position="24"/>
    </location>
</feature>
<feature type="chain" id="PRO_5027759259" evidence="3">
    <location>
        <begin position="25"/>
        <end position="241"/>
    </location>
</feature>
<dbReference type="PROSITE" id="PS50240">
    <property type="entry name" value="TRYPSIN_DOM"/>
    <property type="match status" value="1"/>
</dbReference>
<dbReference type="InterPro" id="IPR001254">
    <property type="entry name" value="Trypsin_dom"/>
</dbReference>
<dbReference type="Gene3D" id="2.40.10.10">
    <property type="entry name" value="Trypsin-like serine proteases"/>
    <property type="match status" value="1"/>
</dbReference>
<dbReference type="Pfam" id="PF00089">
    <property type="entry name" value="Trypsin"/>
    <property type="match status" value="1"/>
</dbReference>
<keyword evidence="3" id="KW-0732">Signal</keyword>
<dbReference type="InterPro" id="IPR009003">
    <property type="entry name" value="Peptidase_S1_PA"/>
</dbReference>
<dbReference type="InterPro" id="IPR043504">
    <property type="entry name" value="Peptidase_S1_PA_chymotrypsin"/>
</dbReference>
<evidence type="ECO:0000313" key="5">
    <source>
        <dbReference type="Proteomes" id="UP000515158"/>
    </source>
</evidence>
<gene>
    <name evidence="6" type="primary">LOC117639321</name>
</gene>
<dbReference type="SUPFAM" id="SSF50494">
    <property type="entry name" value="Trypsin-like serine proteases"/>
    <property type="match status" value="1"/>
</dbReference>
<proteinExistence type="inferred from homology"/>
<evidence type="ECO:0000313" key="6">
    <source>
        <dbReference type="RefSeq" id="XP_034230760.1"/>
    </source>
</evidence>
<comment type="similarity">
    <text evidence="2">Belongs to the peptidase S1 family. CLIP subfamily.</text>
</comment>
<dbReference type="PANTHER" id="PTHR24256">
    <property type="entry name" value="TRYPTASE-RELATED"/>
    <property type="match status" value="1"/>
</dbReference>
<evidence type="ECO:0000256" key="1">
    <source>
        <dbReference type="ARBA" id="ARBA00023157"/>
    </source>
</evidence>
<dbReference type="Proteomes" id="UP000515158">
    <property type="component" value="Unplaced"/>
</dbReference>
<evidence type="ECO:0000256" key="3">
    <source>
        <dbReference type="SAM" id="SignalP"/>
    </source>
</evidence>